<dbReference type="InterPro" id="IPR036423">
    <property type="entry name" value="SOD-like_Cu/Zn_dom_sf"/>
</dbReference>
<comment type="caution">
    <text evidence="4">The sequence shown here is derived from an EMBL/GenBank/DDBJ whole genome shotgun (WGS) entry which is preliminary data.</text>
</comment>
<accession>A0ABT0S6D4</accession>
<dbReference type="InterPro" id="IPR024134">
    <property type="entry name" value="SOD_Cu/Zn_/chaperone"/>
</dbReference>
<organism evidence="4 5">
    <name type="scientific">Sphingomonas brevis</name>
    <dbReference type="NCBI Taxonomy" id="2908206"/>
    <lineage>
        <taxon>Bacteria</taxon>
        <taxon>Pseudomonadati</taxon>
        <taxon>Pseudomonadota</taxon>
        <taxon>Alphaproteobacteria</taxon>
        <taxon>Sphingomonadales</taxon>
        <taxon>Sphingomonadaceae</taxon>
        <taxon>Sphingomonas</taxon>
    </lineage>
</organism>
<sequence length="171" mass="17426">MIRLARLAALVVPLIIASEAQAKGWGPKSPIVRGDGTAIGTVRVRETPGGLAMKLEASGLPPGEIGMHIHAVGRCDGPDFASAGPHWNPAGKQHGRLNPAGEHLGDLGNLWVGADGSVRMDMLPDPAGSVPSPFDGDGAALVVHAQKDDEKTDPSGNSGARIACAVLKAGK</sequence>
<comment type="similarity">
    <text evidence="1">Belongs to the Cu-Zn superoxide dismutase family.</text>
</comment>
<evidence type="ECO:0000256" key="2">
    <source>
        <dbReference type="SAM" id="SignalP"/>
    </source>
</evidence>
<name>A0ABT0S6D4_9SPHN</name>
<proteinExistence type="inferred from homology"/>
<dbReference type="Proteomes" id="UP001165383">
    <property type="component" value="Unassembled WGS sequence"/>
</dbReference>
<gene>
    <name evidence="4" type="ORF">LZ518_01890</name>
</gene>
<keyword evidence="5" id="KW-1185">Reference proteome</keyword>
<keyword evidence="2" id="KW-0732">Signal</keyword>
<dbReference type="EMBL" id="JAMGBB010000001">
    <property type="protein sequence ID" value="MCL6739888.1"/>
    <property type="molecule type" value="Genomic_DNA"/>
</dbReference>
<dbReference type="PANTHER" id="PTHR10003">
    <property type="entry name" value="SUPEROXIDE DISMUTASE CU-ZN -RELATED"/>
    <property type="match status" value="1"/>
</dbReference>
<evidence type="ECO:0000313" key="5">
    <source>
        <dbReference type="Proteomes" id="UP001165383"/>
    </source>
</evidence>
<dbReference type="InterPro" id="IPR001424">
    <property type="entry name" value="SOD_Cu_Zn_dom"/>
</dbReference>
<dbReference type="Gene3D" id="2.60.40.200">
    <property type="entry name" value="Superoxide dismutase, copper/zinc binding domain"/>
    <property type="match status" value="1"/>
</dbReference>
<evidence type="ECO:0000259" key="3">
    <source>
        <dbReference type="Pfam" id="PF00080"/>
    </source>
</evidence>
<feature type="domain" description="Superoxide dismutase copper/zinc binding" evidence="3">
    <location>
        <begin position="40"/>
        <end position="166"/>
    </location>
</feature>
<dbReference type="RefSeq" id="WP_249914354.1">
    <property type="nucleotide sequence ID" value="NZ_JAMGBB010000001.1"/>
</dbReference>
<feature type="chain" id="PRO_5045445938" evidence="2">
    <location>
        <begin position="23"/>
        <end position="171"/>
    </location>
</feature>
<dbReference type="CDD" id="cd00305">
    <property type="entry name" value="Cu-Zn_Superoxide_Dismutase"/>
    <property type="match status" value="1"/>
</dbReference>
<evidence type="ECO:0000313" key="4">
    <source>
        <dbReference type="EMBL" id="MCL6739888.1"/>
    </source>
</evidence>
<evidence type="ECO:0000256" key="1">
    <source>
        <dbReference type="ARBA" id="ARBA00010457"/>
    </source>
</evidence>
<dbReference type="SUPFAM" id="SSF49329">
    <property type="entry name" value="Cu,Zn superoxide dismutase-like"/>
    <property type="match status" value="1"/>
</dbReference>
<feature type="signal peptide" evidence="2">
    <location>
        <begin position="1"/>
        <end position="22"/>
    </location>
</feature>
<reference evidence="4" key="1">
    <citation type="submission" date="2022-05" db="EMBL/GenBank/DDBJ databases">
        <authorList>
            <person name="Jo J.-H."/>
            <person name="Im W.-T."/>
        </authorList>
    </citation>
    <scope>NUCLEOTIDE SEQUENCE</scope>
    <source>
        <strain evidence="4">RB56-2</strain>
    </source>
</reference>
<protein>
    <submittedName>
        <fullName evidence="4">Superoxide dismutase family protein</fullName>
    </submittedName>
</protein>
<dbReference type="Pfam" id="PF00080">
    <property type="entry name" value="Sod_Cu"/>
    <property type="match status" value="1"/>
</dbReference>